<gene>
    <name evidence="2" type="ORF">PBT88_13215</name>
</gene>
<feature type="signal peptide" evidence="1">
    <location>
        <begin position="1"/>
        <end position="24"/>
    </location>
</feature>
<dbReference type="EMBL" id="CP115174">
    <property type="protein sequence ID" value="WBO21155.1"/>
    <property type="molecule type" value="Genomic_DNA"/>
</dbReference>
<evidence type="ECO:0008006" key="4">
    <source>
        <dbReference type="Google" id="ProtNLM"/>
    </source>
</evidence>
<evidence type="ECO:0000256" key="1">
    <source>
        <dbReference type="SAM" id="SignalP"/>
    </source>
</evidence>
<proteinExistence type="predicted"/>
<evidence type="ECO:0000313" key="3">
    <source>
        <dbReference type="Proteomes" id="UP001210865"/>
    </source>
</evidence>
<accession>A0ABY7NJJ7</accession>
<protein>
    <recommendedName>
        <fullName evidence="4">Sulfur globule protein</fullName>
    </recommendedName>
</protein>
<reference evidence="2 3" key="1">
    <citation type="submission" date="2022-12" db="EMBL/GenBank/DDBJ databases">
        <title>Sphingomonas abieness sp. nov., an endophytic bacterium isolated from Abies koreana.</title>
        <authorList>
            <person name="Jiang L."/>
            <person name="Lee J."/>
        </authorList>
    </citation>
    <scope>NUCLEOTIDE SEQUENCE [LARGE SCALE GENOMIC DNA]</scope>
    <source>
        <strain evidence="3">PAMB 00755</strain>
    </source>
</reference>
<keyword evidence="1" id="KW-0732">Signal</keyword>
<feature type="chain" id="PRO_5046408342" description="Sulfur globule protein" evidence="1">
    <location>
        <begin position="25"/>
        <end position="61"/>
    </location>
</feature>
<sequence length="61" mass="6901">MRLLALAAAATLVVAGISASPAAARPGYHHGHGHGWHHGQRRRVCRTVWLHHHRVRRCTWR</sequence>
<evidence type="ECO:0000313" key="2">
    <source>
        <dbReference type="EMBL" id="WBO21155.1"/>
    </source>
</evidence>
<dbReference type="RefSeq" id="WP_270075804.1">
    <property type="nucleotide sequence ID" value="NZ_CP115174.1"/>
</dbReference>
<dbReference type="Proteomes" id="UP001210865">
    <property type="component" value="Chromosome"/>
</dbReference>
<organism evidence="2 3">
    <name type="scientific">Sphingomonas abietis</name>
    <dbReference type="NCBI Taxonomy" id="3012344"/>
    <lineage>
        <taxon>Bacteria</taxon>
        <taxon>Pseudomonadati</taxon>
        <taxon>Pseudomonadota</taxon>
        <taxon>Alphaproteobacteria</taxon>
        <taxon>Sphingomonadales</taxon>
        <taxon>Sphingomonadaceae</taxon>
        <taxon>Sphingomonas</taxon>
    </lineage>
</organism>
<name>A0ABY7NJJ7_9SPHN</name>
<keyword evidence="3" id="KW-1185">Reference proteome</keyword>